<dbReference type="FunFam" id="3.40.80.10:FF:000003">
    <property type="entry name" value="N-acetylmuramoyl-L-alanine amidase"/>
    <property type="match status" value="1"/>
</dbReference>
<dbReference type="GO" id="GO:0019867">
    <property type="term" value="C:outer membrane"/>
    <property type="evidence" value="ECO:0007669"/>
    <property type="project" value="TreeGrafter"/>
</dbReference>
<dbReference type="KEGG" id="ptt:VY86_17335"/>
<keyword evidence="4" id="KW-0378">Hydrolase</keyword>
<dbReference type="RefSeq" id="WP_046975875.1">
    <property type="nucleotide sequence ID" value="NZ_CAWQPG010000338.1"/>
</dbReference>
<comment type="catalytic activity">
    <reaction evidence="1">
        <text>Hydrolyzes the link between N-acetylmuramoyl residues and L-amino acid residues in certain cell-wall glycopeptides.</text>
        <dbReference type="EC" id="3.5.1.28"/>
    </reaction>
</comment>
<dbReference type="Proteomes" id="UP000034866">
    <property type="component" value="Chromosome"/>
</dbReference>
<dbReference type="GO" id="GO:0009254">
    <property type="term" value="P:peptidoglycan turnover"/>
    <property type="evidence" value="ECO:0007669"/>
    <property type="project" value="TreeGrafter"/>
</dbReference>
<dbReference type="GO" id="GO:0071555">
    <property type="term" value="P:cell wall organization"/>
    <property type="evidence" value="ECO:0007669"/>
    <property type="project" value="UniProtKB-KW"/>
</dbReference>
<comment type="similarity">
    <text evidence="2">Belongs to the N-acetylmuramoyl-L-alanine amidase 2 family.</text>
</comment>
<dbReference type="PATRIC" id="fig|230089.6.peg.3918"/>
<evidence type="ECO:0000313" key="7">
    <source>
        <dbReference type="EMBL" id="AKH64836.1"/>
    </source>
</evidence>
<dbReference type="InterPro" id="IPR051206">
    <property type="entry name" value="NAMLAA_amidase_2"/>
</dbReference>
<keyword evidence="5" id="KW-0961">Cell wall biogenesis/degradation</keyword>
<keyword evidence="8" id="KW-1185">Reference proteome</keyword>
<dbReference type="InterPro" id="IPR036365">
    <property type="entry name" value="PGBD-like_sf"/>
</dbReference>
<feature type="domain" description="N-acetylmuramoyl-L-alanine amidase" evidence="6">
    <location>
        <begin position="31"/>
        <end position="177"/>
    </location>
</feature>
<sequence>MKKIILVGLFMLLAGCSSQRHLEDRGTYKVDSSFPSKSQNDRVRFLVFHYTAVNDQDSLRILTQDGVSAHYLIPSLPNYVSGKPVILELVPEGKRAWHAGVSAWNGRKDLNDTSIGVEIVNKGFTERLLEKEWYPFNEQQIDLLTRLAKDIIQRYDIEPVNVIGHSDIAPLRKYDPGKLFPWKNLAEQGIGAWPDDVTVEKYMAGRKWNDMASVALIQKTLAKYGYTIPQTGVLDEDTLRTISAFQMHFRPDDISGNPDAQTESIALALVEKYKG</sequence>
<organism evidence="7 8">
    <name type="scientific">Photorhabdus thracensis</name>
    <dbReference type="NCBI Taxonomy" id="230089"/>
    <lineage>
        <taxon>Bacteria</taxon>
        <taxon>Pseudomonadati</taxon>
        <taxon>Pseudomonadota</taxon>
        <taxon>Gammaproteobacteria</taxon>
        <taxon>Enterobacterales</taxon>
        <taxon>Morganellaceae</taxon>
        <taxon>Photorhabdus</taxon>
    </lineage>
</organism>
<dbReference type="Pfam" id="PF01510">
    <property type="entry name" value="Amidase_2"/>
    <property type="match status" value="1"/>
</dbReference>
<dbReference type="InterPro" id="IPR036366">
    <property type="entry name" value="PGBDSf"/>
</dbReference>
<dbReference type="PANTHER" id="PTHR30417">
    <property type="entry name" value="N-ACETYLMURAMOYL-L-ALANINE AMIDASE AMID"/>
    <property type="match status" value="1"/>
</dbReference>
<dbReference type="GO" id="GO:0008745">
    <property type="term" value="F:N-acetylmuramoyl-L-alanine amidase activity"/>
    <property type="evidence" value="ECO:0007669"/>
    <property type="project" value="UniProtKB-EC"/>
</dbReference>
<evidence type="ECO:0000259" key="6">
    <source>
        <dbReference type="SMART" id="SM00644"/>
    </source>
</evidence>
<dbReference type="GO" id="GO:0009253">
    <property type="term" value="P:peptidoglycan catabolic process"/>
    <property type="evidence" value="ECO:0007669"/>
    <property type="project" value="InterPro"/>
</dbReference>
<dbReference type="OrthoDB" id="9794842at2"/>
<evidence type="ECO:0000256" key="4">
    <source>
        <dbReference type="ARBA" id="ARBA00022801"/>
    </source>
</evidence>
<dbReference type="EMBL" id="CP011104">
    <property type="protein sequence ID" value="AKH64836.1"/>
    <property type="molecule type" value="Genomic_DNA"/>
</dbReference>
<dbReference type="InterPro" id="IPR036505">
    <property type="entry name" value="Amidase/PGRP_sf"/>
</dbReference>
<dbReference type="PROSITE" id="PS51257">
    <property type="entry name" value="PROKAR_LIPOPROTEIN"/>
    <property type="match status" value="1"/>
</dbReference>
<dbReference type="Gene3D" id="3.40.80.10">
    <property type="entry name" value="Peptidoglycan recognition protein-like"/>
    <property type="match status" value="1"/>
</dbReference>
<dbReference type="STRING" id="230089.VY86_17335"/>
<proteinExistence type="inferred from homology"/>
<reference evidence="8" key="2">
    <citation type="submission" date="2015-03" db="EMBL/GenBank/DDBJ databases">
        <title>Genome sequence of Azospirillum thiophilum strain DSM 21654T.</title>
        <authorList>
            <person name="Kwak Y."/>
            <person name="Shin J.-H."/>
        </authorList>
    </citation>
    <scope>NUCLEOTIDE SEQUENCE [LARGE SCALE GENOMIC DNA]</scope>
    <source>
        <strain evidence="8">DSM 15199</strain>
    </source>
</reference>
<dbReference type="Gene3D" id="1.10.101.10">
    <property type="entry name" value="PGBD-like superfamily/PGBD"/>
    <property type="match status" value="1"/>
</dbReference>
<evidence type="ECO:0000256" key="1">
    <source>
        <dbReference type="ARBA" id="ARBA00001561"/>
    </source>
</evidence>
<dbReference type="InterPro" id="IPR002477">
    <property type="entry name" value="Peptidoglycan-bd-like"/>
</dbReference>
<dbReference type="PANTHER" id="PTHR30417:SF1">
    <property type="entry name" value="N-ACETYLMURAMOYL-L-ALANINE AMIDASE AMID"/>
    <property type="match status" value="1"/>
</dbReference>
<dbReference type="CDD" id="cd06583">
    <property type="entry name" value="PGRP"/>
    <property type="match status" value="1"/>
</dbReference>
<dbReference type="EC" id="3.5.1.28" evidence="3"/>
<dbReference type="InterPro" id="IPR002502">
    <property type="entry name" value="Amidase_domain"/>
</dbReference>
<reference evidence="7 8" key="1">
    <citation type="journal article" date="2015" name="J. Biotechnol.">
        <title>Complete genome sequence of Photorhabdus temperata subsp. thracensis 39-8(T), an entomopathogenic bacterium for the improved commercial bioinsecticide.</title>
        <authorList>
            <person name="Kwak Y."/>
            <person name="Shin J.H."/>
        </authorList>
    </citation>
    <scope>NUCLEOTIDE SEQUENCE [LARGE SCALE GENOMIC DNA]</scope>
    <source>
        <strain evidence="7 8">DSM 15199</strain>
    </source>
</reference>
<protein>
    <recommendedName>
        <fullName evidence="3">N-acetylmuramoyl-L-alanine amidase</fullName>
        <ecNumber evidence="3">3.5.1.28</ecNumber>
    </recommendedName>
</protein>
<gene>
    <name evidence="7" type="ORF">VY86_17335</name>
</gene>
<dbReference type="SUPFAM" id="SSF55846">
    <property type="entry name" value="N-acetylmuramoyl-L-alanine amidase-like"/>
    <property type="match status" value="1"/>
</dbReference>
<dbReference type="Pfam" id="PF01471">
    <property type="entry name" value="PG_binding_1"/>
    <property type="match status" value="1"/>
</dbReference>
<evidence type="ECO:0000313" key="8">
    <source>
        <dbReference type="Proteomes" id="UP000034866"/>
    </source>
</evidence>
<dbReference type="AlphaFoldDB" id="A0A0F7LSE0"/>
<evidence type="ECO:0000256" key="3">
    <source>
        <dbReference type="ARBA" id="ARBA00011901"/>
    </source>
</evidence>
<name>A0A0F7LSE0_9GAMM</name>
<accession>A0A0F7LSE0</accession>
<dbReference type="SMART" id="SM00644">
    <property type="entry name" value="Ami_2"/>
    <property type="match status" value="1"/>
</dbReference>
<evidence type="ECO:0000256" key="2">
    <source>
        <dbReference type="ARBA" id="ARBA00007553"/>
    </source>
</evidence>
<evidence type="ECO:0000256" key="5">
    <source>
        <dbReference type="ARBA" id="ARBA00023316"/>
    </source>
</evidence>
<dbReference type="SUPFAM" id="SSF47090">
    <property type="entry name" value="PGBD-like"/>
    <property type="match status" value="1"/>
</dbReference>